<comment type="caution">
    <text evidence="2">The sequence shown here is derived from an EMBL/GenBank/DDBJ whole genome shotgun (WGS) entry which is preliminary data.</text>
</comment>
<accession>A0AAD7K197</accession>
<dbReference type="Gene3D" id="3.80.10.10">
    <property type="entry name" value="Ribonuclease Inhibitor"/>
    <property type="match status" value="1"/>
</dbReference>
<evidence type="ECO:0000256" key="1">
    <source>
        <dbReference type="SAM" id="MobiDB-lite"/>
    </source>
</evidence>
<feature type="region of interest" description="Disordered" evidence="1">
    <location>
        <begin position="466"/>
        <end position="556"/>
    </location>
</feature>
<evidence type="ECO:0000313" key="2">
    <source>
        <dbReference type="EMBL" id="KAJ7774816.1"/>
    </source>
</evidence>
<dbReference type="InterPro" id="IPR032675">
    <property type="entry name" value="LRR_dom_sf"/>
</dbReference>
<proteinExistence type="predicted"/>
<gene>
    <name evidence="2" type="ORF">B0H16DRAFT_1880034</name>
</gene>
<feature type="compositionally biased region" description="Polar residues" evidence="1">
    <location>
        <begin position="322"/>
        <end position="331"/>
    </location>
</feature>
<feature type="region of interest" description="Disordered" evidence="1">
    <location>
        <begin position="377"/>
        <end position="398"/>
    </location>
</feature>
<dbReference type="Proteomes" id="UP001215598">
    <property type="component" value="Unassembled WGS sequence"/>
</dbReference>
<organism evidence="2 3">
    <name type="scientific">Mycena metata</name>
    <dbReference type="NCBI Taxonomy" id="1033252"/>
    <lineage>
        <taxon>Eukaryota</taxon>
        <taxon>Fungi</taxon>
        <taxon>Dikarya</taxon>
        <taxon>Basidiomycota</taxon>
        <taxon>Agaricomycotina</taxon>
        <taxon>Agaricomycetes</taxon>
        <taxon>Agaricomycetidae</taxon>
        <taxon>Agaricales</taxon>
        <taxon>Marasmiineae</taxon>
        <taxon>Mycenaceae</taxon>
        <taxon>Mycena</taxon>
    </lineage>
</organism>
<protein>
    <submittedName>
        <fullName evidence="2">Uncharacterized protein</fullName>
    </submittedName>
</protein>
<feature type="region of interest" description="Disordered" evidence="1">
    <location>
        <begin position="322"/>
        <end position="356"/>
    </location>
</feature>
<evidence type="ECO:0000313" key="3">
    <source>
        <dbReference type="Proteomes" id="UP001215598"/>
    </source>
</evidence>
<sequence>MSILLASLTSERSNDASVAKYTLPAPYIPGPYAHTASPTTLPYVPSLSWFALTKLAQVGADQVSALIDLRRNYQRAASDEASDLLRALIPSLVLEEFDWAPVDPRLWATIVQVYDSLPPIFQSYPIPLSDIHLPVLQRIQCTPQFTLVTILELPGCRELSDTTIVNLKHLHSLAALDASSTSLSSHGVKILAGTVLKSDEDQTRKGPWGLRILRLRHCKNVDNKISLHLAEFRLLSILDVRGTQCHSAAFVPSFEPAATARQKLYHPTPLQHSLDLLVSICELFSSPNVFTLYINTLHHPATAERPPITEDICVTFTSSGSTQFVAPSSIDTPKPYRRRRRSGQERKPELDSDDFNDIAEQELSAHRTRQNIMSFYHSAPKPHPRHSVRGYDYPPETPLPPSTKEALLMLYRSPPPWAVLDAASAPHAPVAKPAGALEVVTGVSKRKRAEMAQYTEQLNENLKRRKIQQAAQSAVGGPESAPLSRNPFRRKTSKEESNSLSDSRPPHPLLAMTRGTEAAPSPSPSKRVTPSERNLAPDRDKVARKSAFSWGTWGKK</sequence>
<keyword evidence="3" id="KW-1185">Reference proteome</keyword>
<dbReference type="SUPFAM" id="SSF52047">
    <property type="entry name" value="RNI-like"/>
    <property type="match status" value="1"/>
</dbReference>
<name>A0AAD7K197_9AGAR</name>
<dbReference type="AlphaFoldDB" id="A0AAD7K197"/>
<reference evidence="2" key="1">
    <citation type="submission" date="2023-03" db="EMBL/GenBank/DDBJ databases">
        <title>Massive genome expansion in bonnet fungi (Mycena s.s.) driven by repeated elements and novel gene families across ecological guilds.</title>
        <authorList>
            <consortium name="Lawrence Berkeley National Laboratory"/>
            <person name="Harder C.B."/>
            <person name="Miyauchi S."/>
            <person name="Viragh M."/>
            <person name="Kuo A."/>
            <person name="Thoen E."/>
            <person name="Andreopoulos B."/>
            <person name="Lu D."/>
            <person name="Skrede I."/>
            <person name="Drula E."/>
            <person name="Henrissat B."/>
            <person name="Morin E."/>
            <person name="Kohler A."/>
            <person name="Barry K."/>
            <person name="LaButti K."/>
            <person name="Morin E."/>
            <person name="Salamov A."/>
            <person name="Lipzen A."/>
            <person name="Mereny Z."/>
            <person name="Hegedus B."/>
            <person name="Baldrian P."/>
            <person name="Stursova M."/>
            <person name="Weitz H."/>
            <person name="Taylor A."/>
            <person name="Grigoriev I.V."/>
            <person name="Nagy L.G."/>
            <person name="Martin F."/>
            <person name="Kauserud H."/>
        </authorList>
    </citation>
    <scope>NUCLEOTIDE SEQUENCE</scope>
    <source>
        <strain evidence="2">CBHHK182m</strain>
    </source>
</reference>
<dbReference type="EMBL" id="JARKIB010000011">
    <property type="protein sequence ID" value="KAJ7774816.1"/>
    <property type="molecule type" value="Genomic_DNA"/>
</dbReference>